<proteinExistence type="predicted"/>
<evidence type="ECO:0000313" key="2">
    <source>
        <dbReference type="EMBL" id="PIY20509.1"/>
    </source>
</evidence>
<name>A0A2M7P552_9BACT</name>
<keyword evidence="1" id="KW-0812">Transmembrane</keyword>
<evidence type="ECO:0000256" key="1">
    <source>
        <dbReference type="SAM" id="Phobius"/>
    </source>
</evidence>
<dbReference type="Proteomes" id="UP000231028">
    <property type="component" value="Unassembled WGS sequence"/>
</dbReference>
<accession>A0A2M7P552</accession>
<evidence type="ECO:0000313" key="3">
    <source>
        <dbReference type="Proteomes" id="UP000231028"/>
    </source>
</evidence>
<sequence length="220" mass="25727">MDRFSRTCKKFFGFLLWTAIFLVTCMCAYACYIYLFNKPRFINLFIIIIVPILIILAPIKIWGAIREMFSMWKFERDILEKQKRANEKRQEWLEGCPICNSDNVRHPWKYREYSYRTNCSNGCGGYDTSGFEINSVFLCNNCNNQEIFPFLLCPKCYFIVDAHEKRETIDAAGDIDHMDGCYNSYSSFDGVYCSHCGWGTKSSSMNCELTEKKSGLDIER</sequence>
<organism evidence="2 3">
    <name type="scientific">Candidatus Desantisbacteria bacterium CG_4_10_14_3_um_filter_40_18</name>
    <dbReference type="NCBI Taxonomy" id="1974544"/>
    <lineage>
        <taxon>Bacteria</taxon>
        <taxon>Candidatus Desantisiibacteriota</taxon>
    </lineage>
</organism>
<dbReference type="EMBL" id="PFKI01000020">
    <property type="protein sequence ID" value="PIY20509.1"/>
    <property type="molecule type" value="Genomic_DNA"/>
</dbReference>
<keyword evidence="1" id="KW-1133">Transmembrane helix</keyword>
<dbReference type="AlphaFoldDB" id="A0A2M7P552"/>
<protein>
    <submittedName>
        <fullName evidence="2">Uncharacterized protein</fullName>
    </submittedName>
</protein>
<reference evidence="3" key="1">
    <citation type="submission" date="2017-09" db="EMBL/GenBank/DDBJ databases">
        <title>Depth-based differentiation of microbial function through sediment-hosted aquifers and enrichment of novel symbionts in the deep terrestrial subsurface.</title>
        <authorList>
            <person name="Probst A.J."/>
            <person name="Ladd B."/>
            <person name="Jarett J.K."/>
            <person name="Geller-Mcgrath D.E."/>
            <person name="Sieber C.M.K."/>
            <person name="Emerson J.B."/>
            <person name="Anantharaman K."/>
            <person name="Thomas B.C."/>
            <person name="Malmstrom R."/>
            <person name="Stieglmeier M."/>
            <person name="Klingl A."/>
            <person name="Woyke T."/>
            <person name="Ryan C.M."/>
            <person name="Banfield J.F."/>
        </authorList>
    </citation>
    <scope>NUCLEOTIDE SEQUENCE [LARGE SCALE GENOMIC DNA]</scope>
</reference>
<comment type="caution">
    <text evidence="2">The sequence shown here is derived from an EMBL/GenBank/DDBJ whole genome shotgun (WGS) entry which is preliminary data.</text>
</comment>
<keyword evidence="1" id="KW-0472">Membrane</keyword>
<gene>
    <name evidence="2" type="ORF">COZ13_00525</name>
</gene>
<feature type="transmembrane region" description="Helical" evidence="1">
    <location>
        <begin position="41"/>
        <end position="63"/>
    </location>
</feature>
<feature type="transmembrane region" description="Helical" evidence="1">
    <location>
        <begin position="12"/>
        <end position="35"/>
    </location>
</feature>